<keyword evidence="1" id="KW-0378">Hydrolase</keyword>
<dbReference type="GO" id="GO:0005737">
    <property type="term" value="C:cytoplasm"/>
    <property type="evidence" value="ECO:0007669"/>
    <property type="project" value="TreeGrafter"/>
</dbReference>
<dbReference type="eggNOG" id="KOG4428">
    <property type="taxonomic scope" value="Eukaryota"/>
</dbReference>
<keyword evidence="2" id="KW-0443">Lipid metabolism</keyword>
<organism evidence="4">
    <name type="scientific">Aureococcus anophagefferens</name>
    <name type="common">Harmful bloom alga</name>
    <dbReference type="NCBI Taxonomy" id="44056"/>
    <lineage>
        <taxon>Eukaryota</taxon>
        <taxon>Sar</taxon>
        <taxon>Stramenopiles</taxon>
        <taxon>Ochrophyta</taxon>
        <taxon>Pelagophyceae</taxon>
        <taxon>Pelagomonadales</taxon>
        <taxon>Pelagomonadaceae</taxon>
        <taxon>Aureococcus</taxon>
    </lineage>
</organism>
<dbReference type="Proteomes" id="UP000002729">
    <property type="component" value="Unassembled WGS sequence"/>
</dbReference>
<dbReference type="GO" id="GO:0016316">
    <property type="term" value="F:phosphatidylinositol-3,4-bisphosphate 4-phosphatase activity"/>
    <property type="evidence" value="ECO:0007669"/>
    <property type="project" value="InterPro"/>
</dbReference>
<evidence type="ECO:0000313" key="3">
    <source>
        <dbReference type="EMBL" id="EGB03594.1"/>
    </source>
</evidence>
<evidence type="ECO:0000256" key="2">
    <source>
        <dbReference type="ARBA" id="ARBA00023098"/>
    </source>
</evidence>
<dbReference type="RefSeq" id="XP_009041744.1">
    <property type="nucleotide sequence ID" value="XM_009043496.1"/>
</dbReference>
<dbReference type="EMBL" id="GL833167">
    <property type="protein sequence ID" value="EGB03594.1"/>
    <property type="molecule type" value="Genomic_DNA"/>
</dbReference>
<dbReference type="InterPro" id="IPR039034">
    <property type="entry name" value="INPP4"/>
</dbReference>
<feature type="non-terminal residue" evidence="3">
    <location>
        <position position="88"/>
    </location>
</feature>
<protein>
    <recommendedName>
        <fullName evidence="5">Tyrosine specific protein phosphatases domain-containing protein</fullName>
    </recommendedName>
</protein>
<name>F0YMR5_AURAN</name>
<dbReference type="KEGG" id="aaf:AURANDRAFT_17700"/>
<dbReference type="GeneID" id="20218877"/>
<dbReference type="PANTHER" id="PTHR12187:SF11">
    <property type="entry name" value="PHOSPHATIDYLINOSITOL-3,4-BISPHOSPHATE 4-PHOSPHATASE"/>
    <property type="match status" value="1"/>
</dbReference>
<reference evidence="3 4" key="1">
    <citation type="journal article" date="2011" name="Proc. Natl. Acad. Sci. U.S.A.">
        <title>Niche of harmful alga Aureococcus anophagefferens revealed through ecogenomics.</title>
        <authorList>
            <person name="Gobler C.J."/>
            <person name="Berry D.L."/>
            <person name="Dyhrman S.T."/>
            <person name="Wilhelm S.W."/>
            <person name="Salamov A."/>
            <person name="Lobanov A.V."/>
            <person name="Zhang Y."/>
            <person name="Collier J.L."/>
            <person name="Wurch L.L."/>
            <person name="Kustka A.B."/>
            <person name="Dill B.D."/>
            <person name="Shah M."/>
            <person name="VerBerkmoes N.C."/>
            <person name="Kuo A."/>
            <person name="Terry A."/>
            <person name="Pangilinan J."/>
            <person name="Lindquist E.A."/>
            <person name="Lucas S."/>
            <person name="Paulsen I.T."/>
            <person name="Hattenrath-Lehmann T.K."/>
            <person name="Talmage S.C."/>
            <person name="Walker E.A."/>
            <person name="Koch F."/>
            <person name="Burson A.M."/>
            <person name="Marcoval M.A."/>
            <person name="Tang Y.Z."/>
            <person name="Lecleir G.R."/>
            <person name="Coyne K.J."/>
            <person name="Berg G.M."/>
            <person name="Bertrand E.M."/>
            <person name="Saito M.A."/>
            <person name="Gladyshev V.N."/>
            <person name="Grigoriev I.V."/>
        </authorList>
    </citation>
    <scope>NUCLEOTIDE SEQUENCE [LARGE SCALE GENOMIC DNA]</scope>
    <source>
        <strain evidence="4">CCMP 1984</strain>
    </source>
</reference>
<dbReference type="AlphaFoldDB" id="F0YMR5"/>
<sequence>LLRDLAGSHAICCKSGKDRTAMAVTLEQTRALSRDLRVFDERMLCKLLRAHGVRRRNLLLNTGQDKYAFNAVQVKSLPVCYRPPAGTY</sequence>
<keyword evidence="4" id="KW-1185">Reference proteome</keyword>
<proteinExistence type="predicted"/>
<evidence type="ECO:0000256" key="1">
    <source>
        <dbReference type="ARBA" id="ARBA00022801"/>
    </source>
</evidence>
<accession>F0YMR5</accession>
<gene>
    <name evidence="3" type="ORF">AURANDRAFT_17700</name>
</gene>
<dbReference type="OrthoDB" id="159395at2759"/>
<evidence type="ECO:0008006" key="5">
    <source>
        <dbReference type="Google" id="ProtNLM"/>
    </source>
</evidence>
<dbReference type="InParanoid" id="F0YMR5"/>
<dbReference type="PANTHER" id="PTHR12187">
    <property type="entry name" value="AGAP000124-PA"/>
    <property type="match status" value="1"/>
</dbReference>
<feature type="non-terminal residue" evidence="3">
    <location>
        <position position="1"/>
    </location>
</feature>
<evidence type="ECO:0000313" key="4">
    <source>
        <dbReference type="Proteomes" id="UP000002729"/>
    </source>
</evidence>